<reference evidence="1" key="1">
    <citation type="journal article" date="2023" name="DNA Res.">
        <title>Chromosome-level genome assembly of Phrynocephalus forsythii using third-generation DNA sequencing and Hi-C analysis.</title>
        <authorList>
            <person name="Qi Y."/>
            <person name="Zhao W."/>
            <person name="Zhao Y."/>
            <person name="Niu C."/>
            <person name="Cao S."/>
            <person name="Zhang Y."/>
        </authorList>
    </citation>
    <scope>NUCLEOTIDE SEQUENCE</scope>
    <source>
        <tissue evidence="1">Muscle</tissue>
    </source>
</reference>
<organism evidence="1 2">
    <name type="scientific">Phrynocephalus forsythii</name>
    <dbReference type="NCBI Taxonomy" id="171643"/>
    <lineage>
        <taxon>Eukaryota</taxon>
        <taxon>Metazoa</taxon>
        <taxon>Chordata</taxon>
        <taxon>Craniata</taxon>
        <taxon>Vertebrata</taxon>
        <taxon>Euteleostomi</taxon>
        <taxon>Lepidosauria</taxon>
        <taxon>Squamata</taxon>
        <taxon>Bifurcata</taxon>
        <taxon>Unidentata</taxon>
        <taxon>Episquamata</taxon>
        <taxon>Toxicofera</taxon>
        <taxon>Iguania</taxon>
        <taxon>Acrodonta</taxon>
        <taxon>Agamidae</taxon>
        <taxon>Agaminae</taxon>
        <taxon>Phrynocephalus</taxon>
    </lineage>
</organism>
<evidence type="ECO:0000313" key="1">
    <source>
        <dbReference type="EMBL" id="KAJ7303185.1"/>
    </source>
</evidence>
<name>A0A9Q0X5M4_9SAUR</name>
<protein>
    <submittedName>
        <fullName evidence="1">Uncharacterized protein</fullName>
    </submittedName>
</protein>
<dbReference type="OrthoDB" id="8900331at2759"/>
<dbReference type="EMBL" id="JAPFRF010000024">
    <property type="protein sequence ID" value="KAJ7303185.1"/>
    <property type="molecule type" value="Genomic_DNA"/>
</dbReference>
<keyword evidence="2" id="KW-1185">Reference proteome</keyword>
<accession>A0A9Q0X5M4</accession>
<dbReference type="AlphaFoldDB" id="A0A9Q0X5M4"/>
<gene>
    <name evidence="1" type="ORF">JRQ81_012118</name>
</gene>
<comment type="caution">
    <text evidence="1">The sequence shown here is derived from an EMBL/GenBank/DDBJ whole genome shotgun (WGS) entry which is preliminary data.</text>
</comment>
<evidence type="ECO:0000313" key="2">
    <source>
        <dbReference type="Proteomes" id="UP001142489"/>
    </source>
</evidence>
<dbReference type="Proteomes" id="UP001142489">
    <property type="component" value="Unassembled WGS sequence"/>
</dbReference>
<sequence>MAKAEVDKAKTKHVSLRYQNIKDAVQRKIIELKYCPSEDMVADILTKALGSEKHYQMMGKLETLQDLLQRNKLFLLSFPILTNQNHCAWPYPTENIFLQYGEDLFLATPDSDRCVRLIAELLYFLFDPRYRVCQMKAQVVQQKVCFLRHNLTHGKCLLA</sequence>
<proteinExistence type="predicted"/>
<dbReference type="CDD" id="cd09272">
    <property type="entry name" value="RNase_HI_RT_Ty1"/>
    <property type="match status" value="1"/>
</dbReference>